<evidence type="ECO:0000256" key="2">
    <source>
        <dbReference type="ARBA" id="ARBA00005126"/>
    </source>
</evidence>
<keyword evidence="5" id="KW-0479">Metal-binding</keyword>
<dbReference type="PANTHER" id="PTHR12589">
    <property type="entry name" value="PYRUVOYL TETRAHYDROBIOPTERIN SYNTHASE"/>
    <property type="match status" value="1"/>
</dbReference>
<dbReference type="EC" id="4.2.3.12" evidence="4"/>
<dbReference type="InterPro" id="IPR007115">
    <property type="entry name" value="6-PTP_synth/QueD"/>
</dbReference>
<protein>
    <recommendedName>
        <fullName evidence="4">6-pyruvoyltetrahydropterin synthase</fullName>
        <ecNumber evidence="4">4.2.3.12</ecNumber>
    </recommendedName>
</protein>
<dbReference type="Proteomes" id="UP000093000">
    <property type="component" value="Unassembled WGS sequence"/>
</dbReference>
<keyword evidence="10" id="KW-1185">Reference proteome</keyword>
<keyword evidence="6" id="KW-0862">Zinc</keyword>
<dbReference type="InParanoid" id="A0A1C7NMH3"/>
<dbReference type="STRING" id="101091.A0A1C7NMH3"/>
<dbReference type="GO" id="GO:0046872">
    <property type="term" value="F:metal ion binding"/>
    <property type="evidence" value="ECO:0007669"/>
    <property type="project" value="UniProtKB-KW"/>
</dbReference>
<reference evidence="9 10" key="1">
    <citation type="submission" date="2016-03" db="EMBL/GenBank/DDBJ databases">
        <title>Choanephora cucurbitarum.</title>
        <authorList>
            <person name="Min B."/>
            <person name="Park H."/>
            <person name="Park J.-H."/>
            <person name="Shin H.-D."/>
            <person name="Choi I.-G."/>
        </authorList>
    </citation>
    <scope>NUCLEOTIDE SEQUENCE [LARGE SCALE GENOMIC DNA]</scope>
    <source>
        <strain evidence="9 10">KUS-F28377</strain>
    </source>
</reference>
<dbReference type="OrthoDB" id="14045at2759"/>
<dbReference type="AlphaFoldDB" id="A0A1C7NMH3"/>
<dbReference type="Gene3D" id="3.30.479.10">
    <property type="entry name" value="6-pyruvoyl tetrahydropterin synthase/QueD"/>
    <property type="match status" value="1"/>
</dbReference>
<organism evidence="9 10">
    <name type="scientific">Choanephora cucurbitarum</name>
    <dbReference type="NCBI Taxonomy" id="101091"/>
    <lineage>
        <taxon>Eukaryota</taxon>
        <taxon>Fungi</taxon>
        <taxon>Fungi incertae sedis</taxon>
        <taxon>Mucoromycota</taxon>
        <taxon>Mucoromycotina</taxon>
        <taxon>Mucoromycetes</taxon>
        <taxon>Mucorales</taxon>
        <taxon>Mucorineae</taxon>
        <taxon>Choanephoraceae</taxon>
        <taxon>Choanephoroideae</taxon>
        <taxon>Choanephora</taxon>
    </lineage>
</organism>
<dbReference type="InterPro" id="IPR038418">
    <property type="entry name" value="6-PTP_synth/QueD_sf"/>
</dbReference>
<sequence>MPIAYITRSERSITAHRLHSPELTEEQNKLIYGKCNHPHFHGHNYKVEITMKGEIDPLTGMVMNLVDLKECIQLAVMDHLDHRNLDLDVPFFQSRASTTENLAVYVWSNFQYYYQQKFSSHSAQLYKVKIYETEKNMVEYYGA</sequence>
<evidence type="ECO:0000256" key="3">
    <source>
        <dbReference type="ARBA" id="ARBA00009164"/>
    </source>
</evidence>
<proteinExistence type="inferred from homology"/>
<evidence type="ECO:0000256" key="1">
    <source>
        <dbReference type="ARBA" id="ARBA00001947"/>
    </source>
</evidence>
<evidence type="ECO:0000256" key="5">
    <source>
        <dbReference type="ARBA" id="ARBA00022723"/>
    </source>
</evidence>
<comment type="caution">
    <text evidence="9">The sequence shown here is derived from an EMBL/GenBank/DDBJ whole genome shotgun (WGS) entry which is preliminary data.</text>
</comment>
<keyword evidence="7" id="KW-0783">Tetrahydrobiopterin biosynthesis</keyword>
<evidence type="ECO:0000256" key="4">
    <source>
        <dbReference type="ARBA" id="ARBA00013100"/>
    </source>
</evidence>
<evidence type="ECO:0000256" key="6">
    <source>
        <dbReference type="ARBA" id="ARBA00022833"/>
    </source>
</evidence>
<dbReference type="SUPFAM" id="SSF55620">
    <property type="entry name" value="Tetrahydrobiopterin biosynthesis enzymes-like"/>
    <property type="match status" value="1"/>
</dbReference>
<comment type="similarity">
    <text evidence="3">Belongs to the PTPS family.</text>
</comment>
<dbReference type="GO" id="GO:0005739">
    <property type="term" value="C:mitochondrion"/>
    <property type="evidence" value="ECO:0007669"/>
    <property type="project" value="TreeGrafter"/>
</dbReference>
<dbReference type="UniPathway" id="UPA00849">
    <property type="reaction ID" value="UER00819"/>
</dbReference>
<accession>A0A1C7NMH3</accession>
<dbReference type="PANTHER" id="PTHR12589:SF7">
    <property type="entry name" value="6-PYRUVOYL TETRAHYDROBIOPTERIN SYNTHASE"/>
    <property type="match status" value="1"/>
</dbReference>
<evidence type="ECO:0000313" key="10">
    <source>
        <dbReference type="Proteomes" id="UP000093000"/>
    </source>
</evidence>
<evidence type="ECO:0000256" key="7">
    <source>
        <dbReference type="ARBA" id="ARBA00023007"/>
    </source>
</evidence>
<dbReference type="GO" id="GO:0003874">
    <property type="term" value="F:6-pyruvoyltetrahydropterin synthase activity"/>
    <property type="evidence" value="ECO:0007669"/>
    <property type="project" value="UniProtKB-EC"/>
</dbReference>
<evidence type="ECO:0000256" key="8">
    <source>
        <dbReference type="ARBA" id="ARBA00023239"/>
    </source>
</evidence>
<comment type="cofactor">
    <cofactor evidence="1">
        <name>Zn(2+)</name>
        <dbReference type="ChEBI" id="CHEBI:29105"/>
    </cofactor>
</comment>
<name>A0A1C7NMH3_9FUNG</name>
<keyword evidence="8" id="KW-0456">Lyase</keyword>
<dbReference type="FunFam" id="3.30.479.10:FF:000003">
    <property type="entry name" value="6-pyruvoyl tetrahydrobiopterin synthase"/>
    <property type="match status" value="1"/>
</dbReference>
<dbReference type="GO" id="GO:0006729">
    <property type="term" value="P:tetrahydrobiopterin biosynthetic process"/>
    <property type="evidence" value="ECO:0007669"/>
    <property type="project" value="UniProtKB-UniPathway"/>
</dbReference>
<dbReference type="EMBL" id="LUGH01000056">
    <property type="protein sequence ID" value="OBZ90275.1"/>
    <property type="molecule type" value="Genomic_DNA"/>
</dbReference>
<gene>
    <name evidence="9" type="primary">pts</name>
    <name evidence="9" type="ORF">A0J61_01683</name>
</gene>
<comment type="pathway">
    <text evidence="2">Cofactor biosynthesis; tetrahydrobiopterin biosynthesis; tetrahydrobiopterin from 7,8-dihydroneopterin triphosphate: step 1/3.</text>
</comment>
<evidence type="ECO:0000313" key="9">
    <source>
        <dbReference type="EMBL" id="OBZ90275.1"/>
    </source>
</evidence>
<dbReference type="Pfam" id="PF01242">
    <property type="entry name" value="PTPS"/>
    <property type="match status" value="1"/>
</dbReference>